<dbReference type="GO" id="GO:0034475">
    <property type="term" value="P:U4 snRNA 3'-end processing"/>
    <property type="evidence" value="ECO:0007669"/>
    <property type="project" value="EnsemblFungi"/>
</dbReference>
<evidence type="ECO:0000256" key="5">
    <source>
        <dbReference type="ARBA" id="ARBA00022552"/>
    </source>
</evidence>
<dbReference type="GO" id="GO:0016075">
    <property type="term" value="P:rRNA catabolic process"/>
    <property type="evidence" value="ECO:0007669"/>
    <property type="project" value="TreeGrafter"/>
</dbReference>
<comment type="similarity">
    <text evidence="3">Belongs to the RNase PH family.</text>
</comment>
<reference evidence="10 11" key="1">
    <citation type="journal article" date="2016" name="Proc. Natl. Acad. Sci. U.S.A.">
        <title>Comparative genomics of biotechnologically important yeasts.</title>
        <authorList>
            <person name="Riley R."/>
            <person name="Haridas S."/>
            <person name="Wolfe K.H."/>
            <person name="Lopes M.R."/>
            <person name="Hittinger C.T."/>
            <person name="Goeker M."/>
            <person name="Salamov A.A."/>
            <person name="Wisecaver J.H."/>
            <person name="Long T.M."/>
            <person name="Calvey C.H."/>
            <person name="Aerts A.L."/>
            <person name="Barry K.W."/>
            <person name="Choi C."/>
            <person name="Clum A."/>
            <person name="Coughlan A.Y."/>
            <person name="Deshpande S."/>
            <person name="Douglass A.P."/>
            <person name="Hanson S.J."/>
            <person name="Klenk H.-P."/>
            <person name="LaButti K.M."/>
            <person name="Lapidus A."/>
            <person name="Lindquist E.A."/>
            <person name="Lipzen A.M."/>
            <person name="Meier-Kolthoff J.P."/>
            <person name="Ohm R.A."/>
            <person name="Otillar R.P."/>
            <person name="Pangilinan J.L."/>
            <person name="Peng Y."/>
            <person name="Rokas A."/>
            <person name="Rosa C.A."/>
            <person name="Scheuner C."/>
            <person name="Sibirny A.A."/>
            <person name="Slot J.C."/>
            <person name="Stielow J.B."/>
            <person name="Sun H."/>
            <person name="Kurtzman C.P."/>
            <person name="Blackwell M."/>
            <person name="Grigoriev I.V."/>
            <person name="Jeffries T.W."/>
        </authorList>
    </citation>
    <scope>NUCLEOTIDE SEQUENCE [LARGE SCALE GENOMIC DNA]</scope>
    <source>
        <strain evidence="11">ATCC 58044 / CBS 1984 / NCYC 433 / NRRL Y-366-8</strain>
    </source>
</reference>
<keyword evidence="7" id="KW-0694">RNA-binding</keyword>
<evidence type="ECO:0000313" key="11">
    <source>
        <dbReference type="Proteomes" id="UP000094112"/>
    </source>
</evidence>
<dbReference type="Proteomes" id="UP000094112">
    <property type="component" value="Unassembled WGS sequence"/>
</dbReference>
<evidence type="ECO:0000256" key="1">
    <source>
        <dbReference type="ARBA" id="ARBA00004123"/>
    </source>
</evidence>
<dbReference type="GO" id="GO:0071051">
    <property type="term" value="P:poly(A)-dependent snoRNA 3'-end processing"/>
    <property type="evidence" value="ECO:0007669"/>
    <property type="project" value="EnsemblFungi"/>
</dbReference>
<dbReference type="InterPro" id="IPR020568">
    <property type="entry name" value="Ribosomal_Su5_D2-typ_SF"/>
</dbReference>
<comment type="subcellular location">
    <subcellularLocation>
        <location evidence="2">Cytoplasm</location>
    </subcellularLocation>
    <subcellularLocation>
        <location evidence="1">Nucleus</location>
    </subcellularLocation>
</comment>
<evidence type="ECO:0000256" key="8">
    <source>
        <dbReference type="ARBA" id="ARBA00023242"/>
    </source>
</evidence>
<evidence type="ECO:0000256" key="7">
    <source>
        <dbReference type="ARBA" id="ARBA00022884"/>
    </source>
</evidence>
<dbReference type="GO" id="GO:0000177">
    <property type="term" value="C:cytoplasmic exosome (RNase complex)"/>
    <property type="evidence" value="ECO:0007669"/>
    <property type="project" value="EnsemblFungi"/>
</dbReference>
<dbReference type="GO" id="GO:0071028">
    <property type="term" value="P:nuclear mRNA surveillance"/>
    <property type="evidence" value="ECO:0007669"/>
    <property type="project" value="EnsemblFungi"/>
</dbReference>
<feature type="domain" description="Exoribonuclease phosphorolytic" evidence="9">
    <location>
        <begin position="48"/>
        <end position="170"/>
    </location>
</feature>
<organism evidence="10 11">
    <name type="scientific">Wickerhamomyces anomalus (strain ATCC 58044 / CBS 1984 / NCYC 433 / NRRL Y-366-8)</name>
    <name type="common">Yeast</name>
    <name type="synonym">Hansenula anomala</name>
    <dbReference type="NCBI Taxonomy" id="683960"/>
    <lineage>
        <taxon>Eukaryota</taxon>
        <taxon>Fungi</taxon>
        <taxon>Dikarya</taxon>
        <taxon>Ascomycota</taxon>
        <taxon>Saccharomycotina</taxon>
        <taxon>Saccharomycetes</taxon>
        <taxon>Phaffomycetales</taxon>
        <taxon>Wickerhamomycetaceae</taxon>
        <taxon>Wickerhamomyces</taxon>
    </lineage>
</organism>
<name>A0A1E3NV46_WICAA</name>
<proteinExistence type="inferred from homology"/>
<dbReference type="RefSeq" id="XP_019036117.1">
    <property type="nucleotide sequence ID" value="XM_019183986.1"/>
</dbReference>
<sequence length="236" mass="26048">MSNTIDRRRLLGPPNAKPLIFAPLSEKDQQKTLIDKTKEDDIEAQISRTFIKTGLITNANGSSFIEVDGNIISVSVYGPRPIRGSFVEKTTLSVHLEDSTDLFSDLLNKKFCNYIENNFLSVINLSKYPKSGIDIFINIISVQDAEKLYLKTLSLVSDATTLALVNAGIEIIDLVVSGFDLNNNSVLSFIKTNEIVGLLSESEDSLDNLSEVIRKTQKKSAVVKNALTTYLISNSK</sequence>
<dbReference type="Gene3D" id="3.30.230.70">
    <property type="entry name" value="GHMP Kinase, N-terminal domain"/>
    <property type="match status" value="1"/>
</dbReference>
<dbReference type="GO" id="GO:0071035">
    <property type="term" value="P:nuclear polyadenylation-dependent rRNA catabolic process"/>
    <property type="evidence" value="ECO:0007669"/>
    <property type="project" value="EnsemblFungi"/>
</dbReference>
<dbReference type="PANTHER" id="PTHR11953:SF2">
    <property type="entry name" value="EXOSOME COMPLEX COMPONENT MTR3"/>
    <property type="match status" value="1"/>
</dbReference>
<dbReference type="GO" id="GO:0000467">
    <property type="term" value="P:exonucleolytic trimming to generate mature 3'-end of 5.8S rRNA from tricistronic rRNA transcript (SSU-rRNA, 5.8S rRNA, LSU-rRNA)"/>
    <property type="evidence" value="ECO:0007669"/>
    <property type="project" value="EnsemblFungi"/>
</dbReference>
<dbReference type="GO" id="GO:0071039">
    <property type="term" value="P:nuclear polyadenylation-dependent CUT catabolic process"/>
    <property type="evidence" value="ECO:0007669"/>
    <property type="project" value="EnsemblFungi"/>
</dbReference>
<dbReference type="STRING" id="683960.A0A1E3NV46"/>
<dbReference type="GO" id="GO:0071038">
    <property type="term" value="P:TRAMP-dependent tRNA surveillance pathway"/>
    <property type="evidence" value="ECO:0007669"/>
    <property type="project" value="EnsemblFungi"/>
</dbReference>
<evidence type="ECO:0000256" key="4">
    <source>
        <dbReference type="ARBA" id="ARBA00022490"/>
    </source>
</evidence>
<keyword evidence="6" id="KW-0271">Exosome</keyword>
<dbReference type="GO" id="GO:0005730">
    <property type="term" value="C:nucleolus"/>
    <property type="evidence" value="ECO:0007669"/>
    <property type="project" value="EnsemblFungi"/>
</dbReference>
<dbReference type="OrthoDB" id="2504340at2759"/>
<dbReference type="PANTHER" id="PTHR11953">
    <property type="entry name" value="EXOSOME COMPLEX COMPONENT"/>
    <property type="match status" value="1"/>
</dbReference>
<accession>A0A1E3NV46</accession>
<keyword evidence="8" id="KW-0539">Nucleus</keyword>
<dbReference type="SUPFAM" id="SSF54211">
    <property type="entry name" value="Ribosomal protein S5 domain 2-like"/>
    <property type="match status" value="1"/>
</dbReference>
<gene>
    <name evidence="10" type="ORF">WICANDRAFT_65791</name>
</gene>
<dbReference type="AlphaFoldDB" id="A0A1E3NV46"/>
<evidence type="ECO:0000313" key="10">
    <source>
        <dbReference type="EMBL" id="ODQ56910.1"/>
    </source>
</evidence>
<dbReference type="GO" id="GO:0000176">
    <property type="term" value="C:nuclear exosome (RNase complex)"/>
    <property type="evidence" value="ECO:0007669"/>
    <property type="project" value="EnsemblFungi"/>
</dbReference>
<keyword evidence="4" id="KW-0963">Cytoplasm</keyword>
<dbReference type="InterPro" id="IPR050080">
    <property type="entry name" value="RNase_PH"/>
</dbReference>
<evidence type="ECO:0000259" key="9">
    <source>
        <dbReference type="Pfam" id="PF01138"/>
    </source>
</evidence>
<evidence type="ECO:0000256" key="2">
    <source>
        <dbReference type="ARBA" id="ARBA00004496"/>
    </source>
</evidence>
<keyword evidence="11" id="KW-1185">Reference proteome</keyword>
<dbReference type="EMBL" id="KV454215">
    <property type="protein sequence ID" value="ODQ56910.1"/>
    <property type="molecule type" value="Genomic_DNA"/>
</dbReference>
<dbReference type="InterPro" id="IPR027408">
    <property type="entry name" value="PNPase/RNase_PH_dom_sf"/>
</dbReference>
<protein>
    <recommendedName>
        <fullName evidence="9">Exoribonuclease phosphorolytic domain-containing protein</fullName>
    </recommendedName>
</protein>
<keyword evidence="5" id="KW-0698">rRNA processing</keyword>
<evidence type="ECO:0000256" key="6">
    <source>
        <dbReference type="ARBA" id="ARBA00022835"/>
    </source>
</evidence>
<dbReference type="InterPro" id="IPR001247">
    <property type="entry name" value="ExoRNase_PH_dom1"/>
</dbReference>
<dbReference type="Pfam" id="PF01138">
    <property type="entry name" value="RNase_PH"/>
    <property type="match status" value="1"/>
</dbReference>
<dbReference type="GO" id="GO:0003723">
    <property type="term" value="F:RNA binding"/>
    <property type="evidence" value="ECO:0007669"/>
    <property type="project" value="UniProtKB-KW"/>
</dbReference>
<dbReference type="GeneID" id="30201232"/>
<evidence type="ECO:0000256" key="3">
    <source>
        <dbReference type="ARBA" id="ARBA00006678"/>
    </source>
</evidence>